<feature type="region of interest" description="Disordered" evidence="1">
    <location>
        <begin position="1"/>
        <end position="45"/>
    </location>
</feature>
<accession>A0A200QQQ4</accession>
<evidence type="ECO:0000313" key="2">
    <source>
        <dbReference type="EMBL" id="OVA12780.1"/>
    </source>
</evidence>
<sequence length="205" mass="23862">MPVWRRRNNNQVANYSTTSARRSSFSSSQSNYNKRPSPHHPTRSTWVWQPTVPSWEKKFCSQVGSVPWKKLLETKKVMAYYYENIVKWDDTAGEVAFNNAKARFWAEMNGLPCDDIPLPDPDMYIDEIDWNTKIDPELQSDLDKQQLPSDDENEEDNDGSGNVWFQGDALYFMNQPVVCTGWGEDEEIHGGGSKQEAENYNYYYY</sequence>
<name>A0A200QQQ4_MACCD</name>
<dbReference type="OMA" id="EKKFCIE"/>
<reference evidence="2 3" key="1">
    <citation type="journal article" date="2017" name="Mol. Plant">
        <title>The Genome of Medicinal Plant Macleaya cordata Provides New Insights into Benzylisoquinoline Alkaloids Metabolism.</title>
        <authorList>
            <person name="Liu X."/>
            <person name="Liu Y."/>
            <person name="Huang P."/>
            <person name="Ma Y."/>
            <person name="Qing Z."/>
            <person name="Tang Q."/>
            <person name="Cao H."/>
            <person name="Cheng P."/>
            <person name="Zheng Y."/>
            <person name="Yuan Z."/>
            <person name="Zhou Y."/>
            <person name="Liu J."/>
            <person name="Tang Z."/>
            <person name="Zhuo Y."/>
            <person name="Zhang Y."/>
            <person name="Yu L."/>
            <person name="Huang J."/>
            <person name="Yang P."/>
            <person name="Peng Q."/>
            <person name="Zhang J."/>
            <person name="Jiang W."/>
            <person name="Zhang Z."/>
            <person name="Lin K."/>
            <person name="Ro D.K."/>
            <person name="Chen X."/>
            <person name="Xiong X."/>
            <person name="Shang Y."/>
            <person name="Huang S."/>
            <person name="Zeng J."/>
        </authorList>
    </citation>
    <scope>NUCLEOTIDE SEQUENCE [LARGE SCALE GENOMIC DNA]</scope>
    <source>
        <strain evidence="3">cv. BLH2017</strain>
        <tissue evidence="2">Root</tissue>
    </source>
</reference>
<feature type="compositionally biased region" description="Low complexity" evidence="1">
    <location>
        <begin position="16"/>
        <end position="30"/>
    </location>
</feature>
<dbReference type="AlphaFoldDB" id="A0A200QQQ4"/>
<dbReference type="PANTHER" id="PTHR34567:SF3">
    <property type="entry name" value="FK506-BINDING-LIKE PROTEIN"/>
    <property type="match status" value="1"/>
</dbReference>
<protein>
    <submittedName>
        <fullName evidence="2">Uncharacterized protein</fullName>
    </submittedName>
</protein>
<dbReference type="OrthoDB" id="1899291at2759"/>
<comment type="caution">
    <text evidence="2">The sequence shown here is derived from an EMBL/GenBank/DDBJ whole genome shotgun (WGS) entry which is preliminary data.</text>
</comment>
<dbReference type="EMBL" id="MVGT01001359">
    <property type="protein sequence ID" value="OVA12780.1"/>
    <property type="molecule type" value="Genomic_DNA"/>
</dbReference>
<dbReference type="Proteomes" id="UP000195402">
    <property type="component" value="Unassembled WGS sequence"/>
</dbReference>
<gene>
    <name evidence="2" type="ORF">BVC80_1375g8</name>
</gene>
<dbReference type="InParanoid" id="A0A200QQQ4"/>
<evidence type="ECO:0000256" key="1">
    <source>
        <dbReference type="SAM" id="MobiDB-lite"/>
    </source>
</evidence>
<evidence type="ECO:0000313" key="3">
    <source>
        <dbReference type="Proteomes" id="UP000195402"/>
    </source>
</evidence>
<proteinExistence type="predicted"/>
<organism evidence="2 3">
    <name type="scientific">Macleaya cordata</name>
    <name type="common">Five-seeded plume-poppy</name>
    <name type="synonym">Bocconia cordata</name>
    <dbReference type="NCBI Taxonomy" id="56857"/>
    <lineage>
        <taxon>Eukaryota</taxon>
        <taxon>Viridiplantae</taxon>
        <taxon>Streptophyta</taxon>
        <taxon>Embryophyta</taxon>
        <taxon>Tracheophyta</taxon>
        <taxon>Spermatophyta</taxon>
        <taxon>Magnoliopsida</taxon>
        <taxon>Ranunculales</taxon>
        <taxon>Papaveraceae</taxon>
        <taxon>Papaveroideae</taxon>
        <taxon>Macleaya</taxon>
    </lineage>
</organism>
<keyword evidence="3" id="KW-1185">Reference proteome</keyword>
<dbReference type="PANTHER" id="PTHR34567">
    <property type="entry name" value="FK506-BINDING-LIKE PROTEIN"/>
    <property type="match status" value="1"/>
</dbReference>
<dbReference type="STRING" id="56857.A0A200QQQ4"/>